<gene>
    <name evidence="1" type="ORF">CTDIVETGP_1817</name>
</gene>
<dbReference type="Proteomes" id="UP000019482">
    <property type="component" value="Unassembled WGS sequence"/>
</dbReference>
<protein>
    <submittedName>
        <fullName evidence="1">Uncharacterized protein</fullName>
    </submittedName>
</protein>
<reference evidence="1 2" key="1">
    <citation type="journal article" date="2015" name="Genome Announc.">
        <title>Draft Genome Sequence of Clostridium tyrobutyricum Strain DIVETGP, Isolated from Cow's Milk for Grana Padano Production.</title>
        <authorList>
            <person name="Soggiu A."/>
            <person name="Piras C."/>
            <person name="Gaiarsa S."/>
            <person name="Sassera D."/>
            <person name="Roncada P."/>
            <person name="Bendixen E."/>
            <person name="Brasca M."/>
            <person name="Bonizzi L."/>
        </authorList>
    </citation>
    <scope>NUCLEOTIDE SEQUENCE [LARGE SCALE GENOMIC DNA]</scope>
    <source>
        <strain evidence="1 2">DIVETGP</strain>
    </source>
</reference>
<proteinExistence type="predicted"/>
<evidence type="ECO:0000313" key="1">
    <source>
        <dbReference type="EMBL" id="CDL91747.1"/>
    </source>
</evidence>
<evidence type="ECO:0000313" key="2">
    <source>
        <dbReference type="Proteomes" id="UP000019482"/>
    </source>
</evidence>
<accession>W6NI68</accession>
<keyword evidence="2" id="KW-1185">Reference proteome</keyword>
<organism evidence="1 2">
    <name type="scientific">Clostridium tyrobutyricum DIVETGP</name>
    <dbReference type="NCBI Taxonomy" id="1408889"/>
    <lineage>
        <taxon>Bacteria</taxon>
        <taxon>Bacillati</taxon>
        <taxon>Bacillota</taxon>
        <taxon>Clostridia</taxon>
        <taxon>Eubacteriales</taxon>
        <taxon>Clostridiaceae</taxon>
        <taxon>Clostridium</taxon>
    </lineage>
</organism>
<name>W6NI68_CLOTY</name>
<dbReference type="EMBL" id="CBXI010000032">
    <property type="protein sequence ID" value="CDL91747.1"/>
    <property type="molecule type" value="Genomic_DNA"/>
</dbReference>
<comment type="caution">
    <text evidence="1">The sequence shown here is derived from an EMBL/GenBank/DDBJ whole genome shotgun (WGS) entry which is preliminary data.</text>
</comment>
<sequence>MSIKCWNIRKGNCRSFLQCIPYVGFPKILNAVSVAKDISLNKES</sequence>
<dbReference type="AlphaFoldDB" id="W6NI68"/>